<gene>
    <name evidence="2" type="ORF">G3M51_22710</name>
</gene>
<protein>
    <submittedName>
        <fullName evidence="2">DUF4376 domain-containing protein</fullName>
    </submittedName>
</protein>
<accession>A0A6D0Y1X7</accession>
<dbReference type="Pfam" id="PF14301">
    <property type="entry name" value="DUF4376"/>
    <property type="match status" value="1"/>
</dbReference>
<evidence type="ECO:0000259" key="1">
    <source>
        <dbReference type="Pfam" id="PF14301"/>
    </source>
</evidence>
<dbReference type="EMBL" id="JAAGRX010000088">
    <property type="protein sequence ID" value="NDY88845.1"/>
    <property type="molecule type" value="Genomic_DNA"/>
</dbReference>
<proteinExistence type="predicted"/>
<organism evidence="2">
    <name type="scientific">Escherichia coli</name>
    <dbReference type="NCBI Taxonomy" id="562"/>
    <lineage>
        <taxon>Bacteria</taxon>
        <taxon>Pseudomonadati</taxon>
        <taxon>Pseudomonadota</taxon>
        <taxon>Gammaproteobacteria</taxon>
        <taxon>Enterobacterales</taxon>
        <taxon>Enterobacteriaceae</taxon>
        <taxon>Escherichia</taxon>
    </lineage>
</organism>
<feature type="domain" description="DUF4376" evidence="1">
    <location>
        <begin position="104"/>
        <end position="212"/>
    </location>
</feature>
<sequence length="222" mass="25232">MNNFKNFTLYTPEKPDVPGAMYLKSAEGHDWYECQSLFAQDTLKLVYNSDGVITSISRDVSMLFPANQSVEEVEYTESNRGADISGRWGFDGERITDLLTPEKARSLKNEEINAWRDRMESASYVFEFNGHRWDYGKETQDRLEPSSAAARDGGLPEQFFWTDADKNDVPMTAEALIALSNAAQKAMFAKGLEIHMRQREMKKAVEALNDADAVMAYRVGWE</sequence>
<reference evidence="2" key="1">
    <citation type="submission" date="2020-02" db="EMBL/GenBank/DDBJ databases">
        <title>Draft Genome Sequences of Tetracycline- Resistances Shiga Toxin Producing Escherichia coli Food and Clinical Sources.</title>
        <authorList>
            <person name="Alotaibi K."/>
            <person name="Khan A."/>
        </authorList>
    </citation>
    <scope>NUCLEOTIDE SEQUENCE</scope>
    <source>
        <strain evidence="2">EC16</strain>
    </source>
</reference>
<name>A0A6D0Y1X7_ECOLX</name>
<evidence type="ECO:0000313" key="2">
    <source>
        <dbReference type="EMBL" id="NDY88845.1"/>
    </source>
</evidence>
<comment type="caution">
    <text evidence="2">The sequence shown here is derived from an EMBL/GenBank/DDBJ whole genome shotgun (WGS) entry which is preliminary data.</text>
</comment>
<dbReference type="InterPro" id="IPR025484">
    <property type="entry name" value="DUF4376"/>
</dbReference>
<dbReference type="AlphaFoldDB" id="A0A6D0Y1X7"/>
<dbReference type="RefSeq" id="WP_033812819.1">
    <property type="nucleotide sequence ID" value="NZ_CAKLDH010000005.1"/>
</dbReference>